<gene>
    <name evidence="2" type="ORF">IDH41_08920</name>
</gene>
<proteinExistence type="predicted"/>
<dbReference type="RefSeq" id="WP_190860214.1">
    <property type="nucleotide sequence ID" value="NZ_JACXIY010000011.1"/>
</dbReference>
<evidence type="ECO:0000256" key="1">
    <source>
        <dbReference type="SAM" id="MobiDB-lite"/>
    </source>
</evidence>
<dbReference type="AlphaFoldDB" id="A0A927H592"/>
<dbReference type="EMBL" id="JACXIY010000011">
    <property type="protein sequence ID" value="MBD2868700.1"/>
    <property type="molecule type" value="Genomic_DNA"/>
</dbReference>
<evidence type="ECO:0000313" key="3">
    <source>
        <dbReference type="Proteomes" id="UP000632125"/>
    </source>
</evidence>
<protein>
    <submittedName>
        <fullName evidence="2">Uncharacterized protein</fullName>
    </submittedName>
</protein>
<dbReference type="Proteomes" id="UP000632125">
    <property type="component" value="Unassembled WGS sequence"/>
</dbReference>
<keyword evidence="3" id="KW-1185">Reference proteome</keyword>
<accession>A0A927H592</accession>
<comment type="caution">
    <text evidence="2">The sequence shown here is derived from an EMBL/GenBank/DDBJ whole genome shotgun (WGS) entry which is preliminary data.</text>
</comment>
<reference evidence="2" key="1">
    <citation type="submission" date="2020-09" db="EMBL/GenBank/DDBJ databases">
        <title>A novel bacterium of genus Paenibacillus, isolated from South China Sea.</title>
        <authorList>
            <person name="Huang H."/>
            <person name="Mo K."/>
            <person name="Hu Y."/>
        </authorList>
    </citation>
    <scope>NUCLEOTIDE SEQUENCE</scope>
    <source>
        <strain evidence="2">IB182493</strain>
    </source>
</reference>
<name>A0A927H592_9BACL</name>
<feature type="region of interest" description="Disordered" evidence="1">
    <location>
        <begin position="171"/>
        <end position="193"/>
    </location>
</feature>
<organism evidence="2 3">
    <name type="scientific">Paenibacillus arenilitoris</name>
    <dbReference type="NCBI Taxonomy" id="2772299"/>
    <lineage>
        <taxon>Bacteria</taxon>
        <taxon>Bacillati</taxon>
        <taxon>Bacillota</taxon>
        <taxon>Bacilli</taxon>
        <taxon>Bacillales</taxon>
        <taxon>Paenibacillaceae</taxon>
        <taxon>Paenibacillus</taxon>
    </lineage>
</organism>
<evidence type="ECO:0000313" key="2">
    <source>
        <dbReference type="EMBL" id="MBD2868700.1"/>
    </source>
</evidence>
<sequence length="193" mass="21675">MVKFEICESTGYWCKYTAFYVEHRQRIIPGYQVKHALADVKHCMRNGSAAILTNEQNQVIGIGGFVLGLEKDGFNNKNIAVLGNSYFAEEYRSNRTFIRGLQVLAEKIGELNGDVREVRIPTSAGNAYTNGLYRKFAEMTDTAETPYGPFHIYSVGYDAFASFCGRFRQSGQAGGCRQSIKTTKRKNGEMPHE</sequence>